<dbReference type="InterPro" id="IPR052557">
    <property type="entry name" value="CAP/Cytokinesis_protein"/>
</dbReference>
<dbReference type="InterPro" id="IPR002931">
    <property type="entry name" value="Transglutaminase-like"/>
</dbReference>
<dbReference type="InterPro" id="IPR038765">
    <property type="entry name" value="Papain-like_cys_pep_sf"/>
</dbReference>
<sequence length="338" mass="39244">MSKHLLCLALCFFSLKTQAQQSDFSNINFTKADAIANKYKGATLESLPILSYNLTSTLKTDVEKFRAIYRWVCANIENDYYAYLKNKKTRNKLKKDSLKLATWNAYFTQKTFKRLLKEQKTVCTGYAYLIKELANLAEIKCEILDGYGRTADVNIEELSIPNHSWNAVQLNNKWYLCDATWSSGIYDLNHYSFKYDYNDGYFLTDPNLFVKNHYPVNTKWLLTDTIIPITSFLNGPIVYPTTFKQAIVPTQPVTLHLEVKQNQEVIFLLKEGNPMDTSNITIEMTSGTYKTSVKPTINKNSDELLEVKHTFDKRGFYDFHIKLKEEYLITYTVKVEKK</sequence>
<accession>A0ABX0IPF5</accession>
<feature type="domain" description="Transglutaminase-like" evidence="2">
    <location>
        <begin position="115"/>
        <end position="181"/>
    </location>
</feature>
<proteinExistence type="predicted"/>
<gene>
    <name evidence="3" type="ORF">FIA58_007135</name>
</gene>
<protein>
    <recommendedName>
        <fullName evidence="2">Transglutaminase-like domain-containing protein</fullName>
    </recommendedName>
</protein>
<evidence type="ECO:0000256" key="1">
    <source>
        <dbReference type="SAM" id="SignalP"/>
    </source>
</evidence>
<feature type="signal peptide" evidence="1">
    <location>
        <begin position="1"/>
        <end position="19"/>
    </location>
</feature>
<feature type="chain" id="PRO_5045460582" description="Transglutaminase-like domain-containing protein" evidence="1">
    <location>
        <begin position="20"/>
        <end position="338"/>
    </location>
</feature>
<dbReference type="SMART" id="SM00460">
    <property type="entry name" value="TGc"/>
    <property type="match status" value="1"/>
</dbReference>
<evidence type="ECO:0000259" key="2">
    <source>
        <dbReference type="SMART" id="SM00460"/>
    </source>
</evidence>
<reference evidence="3" key="1">
    <citation type="submission" date="2019-05" db="EMBL/GenBank/DDBJ databases">
        <authorList>
            <person name="Lianzixin W."/>
        </authorList>
    </citation>
    <scope>NUCLEOTIDE SEQUENCE</scope>
    <source>
        <strain evidence="3">EC11</strain>
    </source>
</reference>
<evidence type="ECO:0000313" key="4">
    <source>
        <dbReference type="Proteomes" id="UP000817854"/>
    </source>
</evidence>
<reference evidence="3" key="2">
    <citation type="submission" date="2020-02" db="EMBL/GenBank/DDBJ databases">
        <title>Flavobacterium profundi sp. nov., isolated from a deep-sea seamount.</title>
        <authorList>
            <person name="Zhang D.-C."/>
        </authorList>
    </citation>
    <scope>NUCLEOTIDE SEQUENCE</scope>
    <source>
        <strain evidence="3">EC11</strain>
    </source>
</reference>
<comment type="caution">
    <text evidence="3">The sequence shown here is derived from an EMBL/GenBank/DDBJ whole genome shotgun (WGS) entry which is preliminary data.</text>
</comment>
<dbReference type="PANTHER" id="PTHR46333">
    <property type="entry name" value="CYTOKINESIS PROTEIN 3"/>
    <property type="match status" value="1"/>
</dbReference>
<dbReference type="Pfam" id="PF01841">
    <property type="entry name" value="Transglut_core"/>
    <property type="match status" value="1"/>
</dbReference>
<dbReference type="EMBL" id="VEVQ02000004">
    <property type="protein sequence ID" value="NHN25446.1"/>
    <property type="molecule type" value="Genomic_DNA"/>
</dbReference>
<evidence type="ECO:0000313" key="3">
    <source>
        <dbReference type="EMBL" id="NHN25446.1"/>
    </source>
</evidence>
<dbReference type="Gene3D" id="3.10.620.30">
    <property type="match status" value="1"/>
</dbReference>
<keyword evidence="1" id="KW-0732">Signal</keyword>
<dbReference type="PANTHER" id="PTHR46333:SF2">
    <property type="entry name" value="CYTOKINESIS PROTEIN 3"/>
    <property type="match status" value="1"/>
</dbReference>
<name>A0ABX0IPF5_9FLAO</name>
<dbReference type="SUPFAM" id="SSF54001">
    <property type="entry name" value="Cysteine proteinases"/>
    <property type="match status" value="1"/>
</dbReference>
<organism evidence="3 4">
    <name type="scientific">Flavobacterium jejuense</name>
    <dbReference type="NCBI Taxonomy" id="1544455"/>
    <lineage>
        <taxon>Bacteria</taxon>
        <taxon>Pseudomonadati</taxon>
        <taxon>Bacteroidota</taxon>
        <taxon>Flavobacteriia</taxon>
        <taxon>Flavobacteriales</taxon>
        <taxon>Flavobacteriaceae</taxon>
        <taxon>Flavobacterium</taxon>
    </lineage>
</organism>
<keyword evidence="4" id="KW-1185">Reference proteome</keyword>
<dbReference type="RefSeq" id="WP_140961619.1">
    <property type="nucleotide sequence ID" value="NZ_VEVQ02000004.1"/>
</dbReference>
<dbReference type="Proteomes" id="UP000817854">
    <property type="component" value="Unassembled WGS sequence"/>
</dbReference>